<evidence type="ECO:0000259" key="5">
    <source>
        <dbReference type="Pfam" id="PF01425"/>
    </source>
</evidence>
<organism evidence="7 8">
    <name type="scientific">Pseudolycoriella hygida</name>
    <dbReference type="NCBI Taxonomy" id="35572"/>
    <lineage>
        <taxon>Eukaryota</taxon>
        <taxon>Metazoa</taxon>
        <taxon>Ecdysozoa</taxon>
        <taxon>Arthropoda</taxon>
        <taxon>Hexapoda</taxon>
        <taxon>Insecta</taxon>
        <taxon>Pterygota</taxon>
        <taxon>Neoptera</taxon>
        <taxon>Endopterygota</taxon>
        <taxon>Diptera</taxon>
        <taxon>Nematocera</taxon>
        <taxon>Sciaroidea</taxon>
        <taxon>Sciaridae</taxon>
        <taxon>Pseudolycoriella</taxon>
    </lineage>
</organism>
<dbReference type="Gene3D" id="3.40.50.720">
    <property type="entry name" value="NAD(P)-binding Rossmann-like Domain"/>
    <property type="match status" value="2"/>
</dbReference>
<dbReference type="Pfam" id="PF02826">
    <property type="entry name" value="2-Hacid_dh_C"/>
    <property type="match status" value="1"/>
</dbReference>
<accession>A0A9Q0N8Q7</accession>
<dbReference type="GO" id="GO:0051287">
    <property type="term" value="F:NAD binding"/>
    <property type="evidence" value="ECO:0007669"/>
    <property type="project" value="InterPro"/>
</dbReference>
<name>A0A9Q0N8Q7_9DIPT</name>
<dbReference type="InterPro" id="IPR020556">
    <property type="entry name" value="Amidase_CS"/>
</dbReference>
<dbReference type="EMBL" id="WJQU01000001">
    <property type="protein sequence ID" value="KAJ6645780.1"/>
    <property type="molecule type" value="Genomic_DNA"/>
</dbReference>
<sequence>MATKPFLIRLHYAIVNCVRILLAFIYGKGESVKPVTNVILKESATSLARKIRQKKVCVILNEEISLTSVEVLEAFISRIKEVNSLLNCVVDSRFDAARKEAAEVDALIASGKYTEEELEREKPFLGVPISTKDCLEVEGMLHTSGILARKNHRGLKDSGGMAQMRKAGAIPFALTNISEACMWWESNNFVHGRSRNAYDTSRIVGGSSGGEACLLSASGSPIGIGSDIGGSIRMPAFFNGIFGHKPSKFIVSNEGQWPMPHDDQKPFLGIGPMSRFAVDLKPALKIMAGDNASKLNLDEPIDVSTIKIFYQTDDLGGNLTSPVDDAIKEAMNKVVDHFDIKSKTKPQRKQLRRLKKSTVLWMGNMKSPANADKFDSQLLNLKGRINPYVELAKWCIGQSNHTFIAIMTALTEKTGVKYGSSKHQHLINEKDELIKEFDSMLGTNGVFLYPTHPTVAPYHNEPIFRAFNFSYTAIVNILGLPATACPLGLDKDGLPVGIQVVGNLYQDRLCLAVAEELESRKKYLMVFRDATTLQNLSSSLICTDISASVLEKCNTHPQEKSLAEILFDYCADCRKVKMPALPQSAFAVHKIRANMKKNTTVSVVKNGEKQPDNRIFPNKKLMDYTPVKYNSKFMNAIWGHYNRYSPHNIKSNDTDVQADCNQLQQYYIAVAGYDIVKKMSMNGVGWEFKSKAMNSFVQRLLFRSVTQSFLRINNSKNRLLHCCLADFANNKILQFGESMKPRVYLTRPDVARTGIELIEDECELTSWSQSSPVPRDELLRNIVGKDALFCTLSDKIDAEVLDHAGPNLKVVATMSVGYEHIDIAECKKRGIRIGYTPDCLTDATAELTIALLLATTRRLIEANKEVHTGGWSSWSPGWMCGQSIKDSTVGIVGFGRIGQEVAKRIIPFRPKRLIFSNRSERADEAKRIGAQQCTFDELLQDSDFVILTCAATPETKNLINETTLEKMKSNAVLINTSRGTLVDQNDLYEFLKSNRIRAAGLDVTSPEPLPLDSPLLTLTNCIILPHIGSADMDTRMEMSRITACNILAGLKGVKMIAEL</sequence>
<dbReference type="Proteomes" id="UP001151699">
    <property type="component" value="Chromosome A"/>
</dbReference>
<keyword evidence="8" id="KW-1185">Reference proteome</keyword>
<evidence type="ECO:0000259" key="4">
    <source>
        <dbReference type="Pfam" id="PF00389"/>
    </source>
</evidence>
<dbReference type="Pfam" id="PF01425">
    <property type="entry name" value="Amidase"/>
    <property type="match status" value="1"/>
</dbReference>
<dbReference type="GO" id="GO:0016616">
    <property type="term" value="F:oxidoreductase activity, acting on the CH-OH group of donors, NAD or NADP as acceptor"/>
    <property type="evidence" value="ECO:0007669"/>
    <property type="project" value="InterPro"/>
</dbReference>
<dbReference type="PANTHER" id="PTHR43372:SF4">
    <property type="entry name" value="FATTY-ACID AMIDE HYDROLASE 2"/>
    <property type="match status" value="1"/>
</dbReference>
<evidence type="ECO:0000313" key="7">
    <source>
        <dbReference type="EMBL" id="KAJ6645780.1"/>
    </source>
</evidence>
<evidence type="ECO:0000313" key="8">
    <source>
        <dbReference type="Proteomes" id="UP001151699"/>
    </source>
</evidence>
<dbReference type="InterPro" id="IPR023631">
    <property type="entry name" value="Amidase_dom"/>
</dbReference>
<dbReference type="GO" id="GO:0012505">
    <property type="term" value="C:endomembrane system"/>
    <property type="evidence" value="ECO:0007669"/>
    <property type="project" value="TreeGrafter"/>
</dbReference>
<evidence type="ECO:0000256" key="3">
    <source>
        <dbReference type="ARBA" id="ARBA00073306"/>
    </source>
</evidence>
<dbReference type="Gene3D" id="3.90.1300.10">
    <property type="entry name" value="Amidase signature (AS) domain"/>
    <property type="match status" value="1"/>
</dbReference>
<dbReference type="InterPro" id="IPR036291">
    <property type="entry name" value="NAD(P)-bd_dom_sf"/>
</dbReference>
<dbReference type="InterPro" id="IPR006139">
    <property type="entry name" value="D-isomer_2_OHA_DH_cat_dom"/>
</dbReference>
<dbReference type="InterPro" id="IPR052739">
    <property type="entry name" value="FAAH2"/>
</dbReference>
<dbReference type="PANTHER" id="PTHR43372">
    <property type="entry name" value="FATTY-ACID AMIDE HYDROLASE"/>
    <property type="match status" value="1"/>
</dbReference>
<evidence type="ECO:0000256" key="2">
    <source>
        <dbReference type="ARBA" id="ARBA00023002"/>
    </source>
</evidence>
<dbReference type="SUPFAM" id="SSF51735">
    <property type="entry name" value="NAD(P)-binding Rossmann-fold domains"/>
    <property type="match status" value="1"/>
</dbReference>
<comment type="similarity">
    <text evidence="1">Belongs to the amidase family.</text>
</comment>
<dbReference type="InterPro" id="IPR036928">
    <property type="entry name" value="AS_sf"/>
</dbReference>
<dbReference type="InterPro" id="IPR006140">
    <property type="entry name" value="D-isomer_DH_NAD-bd"/>
</dbReference>
<dbReference type="InterPro" id="IPR029753">
    <property type="entry name" value="D-isomer_DH_CS"/>
</dbReference>
<evidence type="ECO:0000256" key="1">
    <source>
        <dbReference type="ARBA" id="ARBA00009199"/>
    </source>
</evidence>
<dbReference type="SUPFAM" id="SSF75304">
    <property type="entry name" value="Amidase signature (AS) enzymes"/>
    <property type="match status" value="1"/>
</dbReference>
<reference evidence="7" key="1">
    <citation type="submission" date="2022-07" db="EMBL/GenBank/DDBJ databases">
        <authorList>
            <person name="Trinca V."/>
            <person name="Uliana J.V.C."/>
            <person name="Torres T.T."/>
            <person name="Ward R.J."/>
            <person name="Monesi N."/>
        </authorList>
    </citation>
    <scope>NUCLEOTIDE SEQUENCE</scope>
    <source>
        <strain evidence="7">HSMRA1968</strain>
        <tissue evidence="7">Whole embryos</tissue>
    </source>
</reference>
<feature type="domain" description="Amidase" evidence="5">
    <location>
        <begin position="70"/>
        <end position="511"/>
    </location>
</feature>
<dbReference type="SUPFAM" id="SSF52283">
    <property type="entry name" value="Formate/glycerate dehydrogenase catalytic domain-like"/>
    <property type="match status" value="1"/>
</dbReference>
<feature type="domain" description="D-isomer specific 2-hydroxyacid dehydrogenase catalytic" evidence="4">
    <location>
        <begin position="750"/>
        <end position="1054"/>
    </location>
</feature>
<dbReference type="FunFam" id="3.40.50.720:FF:000026">
    <property type="entry name" value="Glyoxylate/hydroxypyruvate reductase B"/>
    <property type="match status" value="1"/>
</dbReference>
<gene>
    <name evidence="7" type="primary">FAAH2_2</name>
    <name evidence="7" type="ORF">Bhyg_00989</name>
</gene>
<keyword evidence="7" id="KW-0378">Hydrolase</keyword>
<dbReference type="PROSITE" id="PS00571">
    <property type="entry name" value="AMIDASES"/>
    <property type="match status" value="1"/>
</dbReference>
<feature type="domain" description="D-isomer specific 2-hydroxyacid dehydrogenase NAD-binding" evidence="6">
    <location>
        <begin position="849"/>
        <end position="1028"/>
    </location>
</feature>
<evidence type="ECO:0000259" key="6">
    <source>
        <dbReference type="Pfam" id="PF02826"/>
    </source>
</evidence>
<proteinExistence type="inferred from homology"/>
<dbReference type="OrthoDB" id="6428749at2759"/>
<dbReference type="CDD" id="cd05301">
    <property type="entry name" value="GDH"/>
    <property type="match status" value="1"/>
</dbReference>
<keyword evidence="2" id="KW-0560">Oxidoreductase</keyword>
<comment type="caution">
    <text evidence="7">The sequence shown here is derived from an EMBL/GenBank/DDBJ whole genome shotgun (WGS) entry which is preliminary data.</text>
</comment>
<dbReference type="GO" id="GO:0016787">
    <property type="term" value="F:hydrolase activity"/>
    <property type="evidence" value="ECO:0007669"/>
    <property type="project" value="UniProtKB-KW"/>
</dbReference>
<protein>
    <recommendedName>
        <fullName evidence="3">Glyoxylate reductase/hydroxypyruvate reductase</fullName>
    </recommendedName>
</protein>
<dbReference type="Pfam" id="PF00389">
    <property type="entry name" value="2-Hacid_dh"/>
    <property type="match status" value="1"/>
</dbReference>
<dbReference type="AlphaFoldDB" id="A0A9Q0N8Q7"/>
<dbReference type="PROSITE" id="PS00671">
    <property type="entry name" value="D_2_HYDROXYACID_DH_3"/>
    <property type="match status" value="1"/>
</dbReference>